<name>A0ABS6ILZ2_9HYPH</name>
<dbReference type="EMBL" id="JAHOPB010000001">
    <property type="protein sequence ID" value="MBU8875607.1"/>
    <property type="molecule type" value="Genomic_DNA"/>
</dbReference>
<dbReference type="Proteomes" id="UP000727907">
    <property type="component" value="Unassembled WGS sequence"/>
</dbReference>
<dbReference type="InterPro" id="IPR021295">
    <property type="entry name" value="DUF2867"/>
</dbReference>
<keyword evidence="2" id="KW-1185">Reference proteome</keyword>
<evidence type="ECO:0000313" key="1">
    <source>
        <dbReference type="EMBL" id="MBU8875607.1"/>
    </source>
</evidence>
<dbReference type="Pfam" id="PF11066">
    <property type="entry name" value="DUF2867"/>
    <property type="match status" value="1"/>
</dbReference>
<reference evidence="1 2" key="1">
    <citation type="submission" date="2021-06" db="EMBL/GenBank/DDBJ databases">
        <authorList>
            <person name="Lee D.H."/>
        </authorList>
    </citation>
    <scope>NUCLEOTIDE SEQUENCE [LARGE SCALE GENOMIC DNA]</scope>
    <source>
        <strain evidence="1 2">MMS21-HV4-11</strain>
    </source>
</reference>
<comment type="caution">
    <text evidence="1">The sequence shown here is derived from an EMBL/GenBank/DDBJ whole genome shotgun (WGS) entry which is preliminary data.</text>
</comment>
<accession>A0ABS6ILZ2</accession>
<organism evidence="1 2">
    <name type="scientific">Reyranella humidisoli</name>
    <dbReference type="NCBI Taxonomy" id="2849149"/>
    <lineage>
        <taxon>Bacteria</taxon>
        <taxon>Pseudomonadati</taxon>
        <taxon>Pseudomonadota</taxon>
        <taxon>Alphaproteobacteria</taxon>
        <taxon>Hyphomicrobiales</taxon>
        <taxon>Reyranellaceae</taxon>
        <taxon>Reyranella</taxon>
    </lineage>
</organism>
<proteinExistence type="predicted"/>
<protein>
    <submittedName>
        <fullName evidence="1">DUF2867 domain-containing protein</fullName>
    </submittedName>
</protein>
<sequence>MRRRAPPESAFLGDLAQSYYWDSHEAPLRRSDLTITQIYLALFAHHPRWARWLLILRGWIVAPFGLRTTTAAAFDAIEIKPAYSVGEKIARFTLYSQNATEIVTGGEDRHLDFRVSVRKLSVDGASRVVLSTIVEPHNLFGRVYLRVILPFHRLGVRALLANAARAGRI</sequence>
<gene>
    <name evidence="1" type="ORF">KQ910_17670</name>
</gene>
<dbReference type="RefSeq" id="WP_216963119.1">
    <property type="nucleotide sequence ID" value="NZ_JAHOPB010000001.1"/>
</dbReference>
<evidence type="ECO:0000313" key="2">
    <source>
        <dbReference type="Proteomes" id="UP000727907"/>
    </source>
</evidence>